<feature type="domain" description="FAD dependent oxidoreductase" evidence="2">
    <location>
        <begin position="5"/>
        <end position="348"/>
    </location>
</feature>
<reference evidence="3 4" key="1">
    <citation type="submission" date="2019-06" db="EMBL/GenBank/DDBJ databases">
        <title>The draft genome of Rhizobium smilacinae PTYR-5.</title>
        <authorList>
            <person name="Liu L."/>
            <person name="Li L."/>
            <person name="Zhang X."/>
        </authorList>
    </citation>
    <scope>NUCLEOTIDE SEQUENCE [LARGE SCALE GENOMIC DNA]</scope>
    <source>
        <strain evidence="3 4">PTYR-5</strain>
    </source>
</reference>
<dbReference type="EMBL" id="VDMN01000001">
    <property type="protein sequence ID" value="TNM65371.1"/>
    <property type="molecule type" value="Genomic_DNA"/>
</dbReference>
<dbReference type="PROSITE" id="PS51257">
    <property type="entry name" value="PROKAR_LIPOPROTEIN"/>
    <property type="match status" value="1"/>
</dbReference>
<dbReference type="InterPro" id="IPR006076">
    <property type="entry name" value="FAD-dep_OxRdtase"/>
</dbReference>
<dbReference type="Gene3D" id="3.30.9.10">
    <property type="entry name" value="D-Amino Acid Oxidase, subunit A, domain 2"/>
    <property type="match status" value="1"/>
</dbReference>
<keyword evidence="4" id="KW-1185">Reference proteome</keyword>
<evidence type="ECO:0000313" key="4">
    <source>
        <dbReference type="Proteomes" id="UP000311605"/>
    </source>
</evidence>
<dbReference type="GO" id="GO:0016491">
    <property type="term" value="F:oxidoreductase activity"/>
    <property type="evidence" value="ECO:0007669"/>
    <property type="project" value="UniProtKB-KW"/>
</dbReference>
<dbReference type="SUPFAM" id="SSF51905">
    <property type="entry name" value="FAD/NAD(P)-binding domain"/>
    <property type="match status" value="1"/>
</dbReference>
<protein>
    <submittedName>
        <fullName evidence="3">FAD-binding oxidoreductase</fullName>
    </submittedName>
</protein>
<evidence type="ECO:0000259" key="2">
    <source>
        <dbReference type="Pfam" id="PF01266"/>
    </source>
</evidence>
<evidence type="ECO:0000256" key="1">
    <source>
        <dbReference type="ARBA" id="ARBA00023002"/>
    </source>
</evidence>
<sequence length="377" mass="39815">MNRFDVAIIGGGLAGCSAAFHLSKRGASVALLERGRCGAQASGVNFGGVRRQGRHPAELGIAQRSHALWKDLARLIGTDGEFRTTGHLKLARSPDEMADLEAYRETARTFDLELELLDTKSLRARYPYLGQAAQGGSFCPGDGQANPRIVAPAFSRAARALGATVLENTEVVHGRRDDGDFRLELASGQNIRARRLLNMAGAWGARIAAWFGDIVQEGVMAPNMCVTEPLPQFIGPALGVCGGDVYIRQVPQGSVIFGAGYGLADRDRVFARPLADVTAAGARLAVSIIPRLADALLVRTWTGIEGTMPDGIPVMGPSPSTEGLFHAFGFTGHGFQLGPAAGAVMAELALDGETPTEIGALAFTRFNRSSTATRTGC</sequence>
<evidence type="ECO:0000313" key="3">
    <source>
        <dbReference type="EMBL" id="TNM65371.1"/>
    </source>
</evidence>
<dbReference type="Gene3D" id="3.50.50.60">
    <property type="entry name" value="FAD/NAD(P)-binding domain"/>
    <property type="match status" value="1"/>
</dbReference>
<gene>
    <name evidence="3" type="ORF">FHP24_03610</name>
</gene>
<accession>A0A5C4XQY9</accession>
<dbReference type="PANTHER" id="PTHR13847">
    <property type="entry name" value="SARCOSINE DEHYDROGENASE-RELATED"/>
    <property type="match status" value="1"/>
</dbReference>
<dbReference type="GO" id="GO:0005737">
    <property type="term" value="C:cytoplasm"/>
    <property type="evidence" value="ECO:0007669"/>
    <property type="project" value="TreeGrafter"/>
</dbReference>
<dbReference type="Proteomes" id="UP000311605">
    <property type="component" value="Unassembled WGS sequence"/>
</dbReference>
<comment type="caution">
    <text evidence="3">The sequence shown here is derived from an EMBL/GenBank/DDBJ whole genome shotgun (WGS) entry which is preliminary data.</text>
</comment>
<keyword evidence="1" id="KW-0560">Oxidoreductase</keyword>
<name>A0A5C4XQY9_9HYPH</name>
<proteinExistence type="predicted"/>
<organism evidence="3 4">
    <name type="scientific">Aliirhizobium smilacinae</name>
    <dbReference type="NCBI Taxonomy" id="1395944"/>
    <lineage>
        <taxon>Bacteria</taxon>
        <taxon>Pseudomonadati</taxon>
        <taxon>Pseudomonadota</taxon>
        <taxon>Alphaproteobacteria</taxon>
        <taxon>Hyphomicrobiales</taxon>
        <taxon>Rhizobiaceae</taxon>
        <taxon>Aliirhizobium</taxon>
    </lineage>
</organism>
<dbReference type="InterPro" id="IPR036188">
    <property type="entry name" value="FAD/NAD-bd_sf"/>
</dbReference>
<dbReference type="RefSeq" id="WP_139672972.1">
    <property type="nucleotide sequence ID" value="NZ_VDMN01000001.1"/>
</dbReference>
<dbReference type="AlphaFoldDB" id="A0A5C4XQY9"/>
<dbReference type="Pfam" id="PF01266">
    <property type="entry name" value="DAO"/>
    <property type="match status" value="1"/>
</dbReference>
<dbReference type="OrthoDB" id="9815989at2"/>